<proteinExistence type="predicted"/>
<organism evidence="1">
    <name type="scientific">Anopheles coluzzii</name>
    <name type="common">African malaria mosquito</name>
    <dbReference type="NCBI Taxonomy" id="1518534"/>
    <lineage>
        <taxon>Eukaryota</taxon>
        <taxon>Metazoa</taxon>
        <taxon>Ecdysozoa</taxon>
        <taxon>Arthropoda</taxon>
        <taxon>Hexapoda</taxon>
        <taxon>Insecta</taxon>
        <taxon>Pterygota</taxon>
        <taxon>Neoptera</taxon>
        <taxon>Endopterygota</taxon>
        <taxon>Diptera</taxon>
        <taxon>Nematocera</taxon>
        <taxon>Culicoidea</taxon>
        <taxon>Culicidae</taxon>
        <taxon>Anophelinae</taxon>
        <taxon>Anopheles</taxon>
    </lineage>
</organism>
<protein>
    <submittedName>
        <fullName evidence="1">Uncharacterized protein</fullName>
    </submittedName>
</protein>
<name>A0A8W7PFE8_ANOCL</name>
<reference evidence="1" key="1">
    <citation type="submission" date="2022-08" db="UniProtKB">
        <authorList>
            <consortium name="EnsemblMetazoa"/>
        </authorList>
    </citation>
    <scope>IDENTIFICATION</scope>
</reference>
<evidence type="ECO:0000313" key="1">
    <source>
        <dbReference type="EnsemblMetazoa" id="ACOM030534-PA.1"/>
    </source>
</evidence>
<dbReference type="EnsemblMetazoa" id="ACOM030534-RA">
    <property type="protein sequence ID" value="ACOM030534-PA.1"/>
    <property type="gene ID" value="ACOM030534"/>
</dbReference>
<dbReference type="AlphaFoldDB" id="A0A8W7PFE8"/>
<sequence>MGDGSERRHHSRHLNHHTRRVRAEATLSREIGWKGLDFCSLFFLIFRQYAASLGTAWLRSKTKLLQRSAISYRLSSKRQPPKPIALGVRSSIGAKRGIAGAKGKKGLL</sequence>
<accession>A0A8W7PFE8</accession>
<dbReference type="Proteomes" id="UP000075882">
    <property type="component" value="Unassembled WGS sequence"/>
</dbReference>